<dbReference type="InterPro" id="IPR013321">
    <property type="entry name" value="Arc_rbn_hlx_hlx"/>
</dbReference>
<evidence type="ECO:0000256" key="1">
    <source>
        <dbReference type="ARBA" id="ARBA00010562"/>
    </source>
</evidence>
<comment type="similarity">
    <text evidence="1">Belongs to the RelB/DinJ antitoxin family.</text>
</comment>
<name>A0A1F6EXH4_9BACT</name>
<dbReference type="EMBL" id="MFLW01000015">
    <property type="protein sequence ID" value="OGG78314.1"/>
    <property type="molecule type" value="Genomic_DNA"/>
</dbReference>
<evidence type="ECO:0000313" key="4">
    <source>
        <dbReference type="Proteomes" id="UP000178811"/>
    </source>
</evidence>
<accession>A0A1F6EXH4</accession>
<dbReference type="GO" id="GO:0000987">
    <property type="term" value="F:cis-regulatory region sequence-specific DNA binding"/>
    <property type="evidence" value="ECO:0007669"/>
    <property type="project" value="InterPro"/>
</dbReference>
<dbReference type="Pfam" id="PF04221">
    <property type="entry name" value="RelB"/>
    <property type="match status" value="1"/>
</dbReference>
<protein>
    <recommendedName>
        <fullName evidence="5">Damage-inducible protein J</fullName>
    </recommendedName>
</protein>
<dbReference type="InterPro" id="IPR007337">
    <property type="entry name" value="RelB/DinJ"/>
</dbReference>
<dbReference type="GO" id="GO:0044010">
    <property type="term" value="P:single-species biofilm formation"/>
    <property type="evidence" value="ECO:0007669"/>
    <property type="project" value="InterPro"/>
</dbReference>
<dbReference type="AlphaFoldDB" id="A0A1F6EXH4"/>
<dbReference type="NCBIfam" id="TIGR02384">
    <property type="entry name" value="RelB_DinJ"/>
    <property type="match status" value="1"/>
</dbReference>
<dbReference type="Proteomes" id="UP000178811">
    <property type="component" value="Unassembled WGS sequence"/>
</dbReference>
<gene>
    <name evidence="3" type="ORF">A3A36_03120</name>
</gene>
<dbReference type="InterPro" id="IPR026262">
    <property type="entry name" value="DinJ"/>
</dbReference>
<dbReference type="Gene3D" id="1.10.1220.10">
    <property type="entry name" value="Met repressor-like"/>
    <property type="match status" value="1"/>
</dbReference>
<evidence type="ECO:0008006" key="5">
    <source>
        <dbReference type="Google" id="ProtNLM"/>
    </source>
</evidence>
<reference evidence="3 4" key="1">
    <citation type="journal article" date="2016" name="Nat. Commun.">
        <title>Thousands of microbial genomes shed light on interconnected biogeochemical processes in an aquifer system.</title>
        <authorList>
            <person name="Anantharaman K."/>
            <person name="Brown C.T."/>
            <person name="Hug L.A."/>
            <person name="Sharon I."/>
            <person name="Castelle C.J."/>
            <person name="Probst A.J."/>
            <person name="Thomas B.C."/>
            <person name="Singh A."/>
            <person name="Wilkins M.J."/>
            <person name="Karaoz U."/>
            <person name="Brodie E.L."/>
            <person name="Williams K.H."/>
            <person name="Hubbard S.S."/>
            <person name="Banfield J.F."/>
        </authorList>
    </citation>
    <scope>NUCLEOTIDE SEQUENCE [LARGE SCALE GENOMIC DNA]</scope>
</reference>
<dbReference type="PANTHER" id="PTHR38781">
    <property type="entry name" value="ANTITOXIN DINJ-RELATED"/>
    <property type="match status" value="1"/>
</dbReference>
<comment type="caution">
    <text evidence="3">The sequence shown here is derived from an EMBL/GenBank/DDBJ whole genome shotgun (WGS) entry which is preliminary data.</text>
</comment>
<proteinExistence type="inferred from homology"/>
<sequence length="91" mass="10483">MTTTLQIRIDKKTKDAARKAFHSMGLDMSSGVKLYLTQVMNTKSIPFPVWSFNDMPHKEKLALIKDAEWSLKHGKSYTSAKEMHDDILKDR</sequence>
<dbReference type="PANTHER" id="PTHR38781:SF1">
    <property type="entry name" value="ANTITOXIN DINJ-RELATED"/>
    <property type="match status" value="1"/>
</dbReference>
<dbReference type="PIRSF" id="PIRSF003108">
    <property type="entry name" value="DinJ"/>
    <property type="match status" value="1"/>
</dbReference>
<dbReference type="GO" id="GO:0015643">
    <property type="term" value="F:toxic substance binding"/>
    <property type="evidence" value="ECO:0007669"/>
    <property type="project" value="InterPro"/>
</dbReference>
<keyword evidence="2" id="KW-1277">Toxin-antitoxin system</keyword>
<evidence type="ECO:0000313" key="3">
    <source>
        <dbReference type="EMBL" id="OGG78314.1"/>
    </source>
</evidence>
<dbReference type="GO" id="GO:0006351">
    <property type="term" value="P:DNA-templated transcription"/>
    <property type="evidence" value="ECO:0007669"/>
    <property type="project" value="TreeGrafter"/>
</dbReference>
<evidence type="ECO:0000256" key="2">
    <source>
        <dbReference type="ARBA" id="ARBA00022649"/>
    </source>
</evidence>
<organism evidence="3 4">
    <name type="scientific">Candidatus Kaiserbacteria bacterium RIFCSPLOWO2_01_FULL_52_12b</name>
    <dbReference type="NCBI Taxonomy" id="1798509"/>
    <lineage>
        <taxon>Bacteria</taxon>
        <taxon>Candidatus Kaiseribacteriota</taxon>
    </lineage>
</organism>
<dbReference type="GO" id="GO:0006355">
    <property type="term" value="P:regulation of DNA-templated transcription"/>
    <property type="evidence" value="ECO:0007669"/>
    <property type="project" value="InterPro"/>
</dbReference>